<evidence type="ECO:0000313" key="2">
    <source>
        <dbReference type="Proteomes" id="UP000789405"/>
    </source>
</evidence>
<sequence length="63" mass="7476">ELGGLIHLYPLDDIIKIALISDNKPDEICERMWRDYKFQSKISASRLAGREKQLILKFWRNQT</sequence>
<name>A0A9N9PIC3_9GLOM</name>
<keyword evidence="2" id="KW-1185">Reference proteome</keyword>
<evidence type="ECO:0000313" key="1">
    <source>
        <dbReference type="EMBL" id="CAG8819345.1"/>
    </source>
</evidence>
<proteinExistence type="predicted"/>
<comment type="caution">
    <text evidence="1">The sequence shown here is derived from an EMBL/GenBank/DDBJ whole genome shotgun (WGS) entry which is preliminary data.</text>
</comment>
<feature type="non-terminal residue" evidence="1">
    <location>
        <position position="1"/>
    </location>
</feature>
<dbReference type="AlphaFoldDB" id="A0A9N9PIC3"/>
<feature type="non-terminal residue" evidence="1">
    <location>
        <position position="63"/>
    </location>
</feature>
<dbReference type="EMBL" id="CAJVPY010057825">
    <property type="protein sequence ID" value="CAG8819345.1"/>
    <property type="molecule type" value="Genomic_DNA"/>
</dbReference>
<reference evidence="1" key="1">
    <citation type="submission" date="2021-06" db="EMBL/GenBank/DDBJ databases">
        <authorList>
            <person name="Kallberg Y."/>
            <person name="Tangrot J."/>
            <person name="Rosling A."/>
        </authorList>
    </citation>
    <scope>NUCLEOTIDE SEQUENCE</scope>
    <source>
        <strain evidence="1">MA453B</strain>
    </source>
</reference>
<accession>A0A9N9PIC3</accession>
<gene>
    <name evidence="1" type="ORF">DERYTH_LOCUS26766</name>
</gene>
<protein>
    <submittedName>
        <fullName evidence="1">4278_t:CDS:1</fullName>
    </submittedName>
</protein>
<organism evidence="1 2">
    <name type="scientific">Dentiscutata erythropus</name>
    <dbReference type="NCBI Taxonomy" id="1348616"/>
    <lineage>
        <taxon>Eukaryota</taxon>
        <taxon>Fungi</taxon>
        <taxon>Fungi incertae sedis</taxon>
        <taxon>Mucoromycota</taxon>
        <taxon>Glomeromycotina</taxon>
        <taxon>Glomeromycetes</taxon>
        <taxon>Diversisporales</taxon>
        <taxon>Gigasporaceae</taxon>
        <taxon>Dentiscutata</taxon>
    </lineage>
</organism>
<dbReference type="Proteomes" id="UP000789405">
    <property type="component" value="Unassembled WGS sequence"/>
</dbReference>